<protein>
    <submittedName>
        <fullName evidence="1">Uncharacterized protein</fullName>
    </submittedName>
</protein>
<accession>A0A481Z2A7</accession>
<organism evidence="1">
    <name type="scientific">Pithovirus LCPAC001</name>
    <dbReference type="NCBI Taxonomy" id="2506585"/>
    <lineage>
        <taxon>Viruses</taxon>
        <taxon>Pithoviruses</taxon>
    </lineage>
</organism>
<evidence type="ECO:0000313" key="1">
    <source>
        <dbReference type="EMBL" id="QBK89565.1"/>
    </source>
</evidence>
<reference evidence="1" key="1">
    <citation type="journal article" date="2019" name="MBio">
        <title>Virus Genomes from Deep Sea Sediments Expand the Ocean Megavirome and Support Independent Origins of Viral Gigantism.</title>
        <authorList>
            <person name="Backstrom D."/>
            <person name="Yutin N."/>
            <person name="Jorgensen S.L."/>
            <person name="Dharamshi J."/>
            <person name="Homa F."/>
            <person name="Zaremba-Niedwiedzka K."/>
            <person name="Spang A."/>
            <person name="Wolf Y.I."/>
            <person name="Koonin E.V."/>
            <person name="Ettema T.J."/>
        </authorList>
    </citation>
    <scope>NUCLEOTIDE SEQUENCE</scope>
</reference>
<dbReference type="EMBL" id="MK500428">
    <property type="protein sequence ID" value="QBK89565.1"/>
    <property type="molecule type" value="Genomic_DNA"/>
</dbReference>
<sequence>MSLIYFNALAKEKCPHGLFDYKVINKLKHFLLKYQIKPDLDLDDFLFDDKSTGFESIEVWEEYKRQGSQLFDEWKQLKDKIIFEGELLLIRVPFESYAKDVPTLYDQIYIEKRRVTKISVSSLLVYCVPIIFERSINKIVVLDNKNIPTIEIFRN</sequence>
<gene>
    <name evidence="1" type="ORF">LCPAC001_00750</name>
</gene>
<proteinExistence type="predicted"/>
<name>A0A481Z2A7_9VIRU</name>